<keyword evidence="4" id="KW-1185">Reference proteome</keyword>
<evidence type="ECO:0000313" key="3">
    <source>
        <dbReference type="EMBL" id="WPL17470.1"/>
    </source>
</evidence>
<evidence type="ECO:0000256" key="1">
    <source>
        <dbReference type="SAM" id="MobiDB-lite"/>
    </source>
</evidence>
<evidence type="ECO:0000256" key="2">
    <source>
        <dbReference type="SAM" id="SignalP"/>
    </source>
</evidence>
<feature type="chain" id="PRO_5045348477" evidence="2">
    <location>
        <begin position="20"/>
        <end position="95"/>
    </location>
</feature>
<gene>
    <name evidence="3" type="ORF">Thiowin_02489</name>
</gene>
<reference evidence="3 4" key="1">
    <citation type="journal article" date="2023" name="Microorganisms">
        <title>Thiorhodovibrio frisius and Trv. litoralis spp. nov., Two Novel Members from a Clade of Fastidious Purple Sulfur Bacteria That Exhibit Unique Red-Shifted Light-Harvesting Capabilities.</title>
        <authorList>
            <person name="Methner A."/>
            <person name="Kuzyk S.B."/>
            <person name="Petersen J."/>
            <person name="Bauer S."/>
            <person name="Brinkmann H."/>
            <person name="Sichau K."/>
            <person name="Wanner G."/>
            <person name="Wolf J."/>
            <person name="Neumann-Schaal M."/>
            <person name="Henke P."/>
            <person name="Tank M."/>
            <person name="Sproer C."/>
            <person name="Bunk B."/>
            <person name="Overmann J."/>
        </authorList>
    </citation>
    <scope>NUCLEOTIDE SEQUENCE [LARGE SCALE GENOMIC DNA]</scope>
    <source>
        <strain evidence="3 4">DSM 6702</strain>
    </source>
</reference>
<dbReference type="RefSeq" id="WP_328987983.1">
    <property type="nucleotide sequence ID" value="NZ_CP121472.1"/>
</dbReference>
<feature type="region of interest" description="Disordered" evidence="1">
    <location>
        <begin position="68"/>
        <end position="95"/>
    </location>
</feature>
<name>A0ABZ0SD09_9GAMM</name>
<keyword evidence="2" id="KW-0732">Signal</keyword>
<protein>
    <submittedName>
        <fullName evidence="3">Uncharacterized protein</fullName>
    </submittedName>
</protein>
<accession>A0ABZ0SD09</accession>
<proteinExistence type="predicted"/>
<evidence type="ECO:0000313" key="4">
    <source>
        <dbReference type="Proteomes" id="UP001432180"/>
    </source>
</evidence>
<feature type="signal peptide" evidence="2">
    <location>
        <begin position="1"/>
        <end position="19"/>
    </location>
</feature>
<dbReference type="EMBL" id="CP121472">
    <property type="protein sequence ID" value="WPL17470.1"/>
    <property type="molecule type" value="Genomic_DNA"/>
</dbReference>
<sequence>MNKILITTAAVMLTTSVQAADSLRQFTRGNPDSDHHVGFFQTTAPASSGSATALDHYQGLAQGNPDLLSLGQGRSPTHERPDIYGVFGGSPDLAY</sequence>
<organism evidence="3 4">
    <name type="scientific">Thiorhodovibrio winogradskyi</name>
    <dbReference type="NCBI Taxonomy" id="77007"/>
    <lineage>
        <taxon>Bacteria</taxon>
        <taxon>Pseudomonadati</taxon>
        <taxon>Pseudomonadota</taxon>
        <taxon>Gammaproteobacteria</taxon>
        <taxon>Chromatiales</taxon>
        <taxon>Chromatiaceae</taxon>
        <taxon>Thiorhodovibrio</taxon>
    </lineage>
</organism>
<dbReference type="Proteomes" id="UP001432180">
    <property type="component" value="Chromosome"/>
</dbReference>